<name>A0ACA9K252_9GLOM</name>
<evidence type="ECO:0000313" key="1">
    <source>
        <dbReference type="EMBL" id="CAG8447046.1"/>
    </source>
</evidence>
<organism evidence="1 2">
    <name type="scientific">Scutellospora calospora</name>
    <dbReference type="NCBI Taxonomy" id="85575"/>
    <lineage>
        <taxon>Eukaryota</taxon>
        <taxon>Fungi</taxon>
        <taxon>Fungi incertae sedis</taxon>
        <taxon>Mucoromycota</taxon>
        <taxon>Glomeromycotina</taxon>
        <taxon>Glomeromycetes</taxon>
        <taxon>Diversisporales</taxon>
        <taxon>Gigasporaceae</taxon>
        <taxon>Scutellospora</taxon>
    </lineage>
</organism>
<gene>
    <name evidence="1" type="ORF">SCALOS_LOCUS988</name>
</gene>
<comment type="caution">
    <text evidence="1">The sequence shown here is derived from an EMBL/GenBank/DDBJ whole genome shotgun (WGS) entry which is preliminary data.</text>
</comment>
<dbReference type="Proteomes" id="UP000789860">
    <property type="component" value="Unassembled WGS sequence"/>
</dbReference>
<reference evidence="1" key="1">
    <citation type="submission" date="2021-06" db="EMBL/GenBank/DDBJ databases">
        <authorList>
            <person name="Kallberg Y."/>
            <person name="Tangrot J."/>
            <person name="Rosling A."/>
        </authorList>
    </citation>
    <scope>NUCLEOTIDE SEQUENCE</scope>
    <source>
        <strain evidence="1">AU212A</strain>
    </source>
</reference>
<protein>
    <submittedName>
        <fullName evidence="1">8593_t:CDS:1</fullName>
    </submittedName>
</protein>
<sequence>MNTNTLETDHLLQEGEDGLEKSYNFRDHMEKFLKARQTHWIVLCLVLADFLCVMTTVVITVLWPDINEEEHFLIEVLSLIAFIINCLFIIEIGMHIFIFGLGYFFKGSNWFIHLFDAIIVIATFFLEILLKGKQREVAGLLIIFRLWRLIKILSAVAVGIEEYVDEQAENLKRKAESLEKELNRVLNEVSKIALEDMWSENRRARVFRKFAVDGSRDVPIDVIHE</sequence>
<dbReference type="EMBL" id="CAJVPM010000564">
    <property type="protein sequence ID" value="CAG8447046.1"/>
    <property type="molecule type" value="Genomic_DNA"/>
</dbReference>
<accession>A0ACA9K252</accession>
<keyword evidence="2" id="KW-1185">Reference proteome</keyword>
<evidence type="ECO:0000313" key="2">
    <source>
        <dbReference type="Proteomes" id="UP000789860"/>
    </source>
</evidence>
<proteinExistence type="predicted"/>